<keyword evidence="3" id="KW-1185">Reference proteome</keyword>
<feature type="non-terminal residue" evidence="2">
    <location>
        <position position="1"/>
    </location>
</feature>
<sequence length="129" mass="13546">MLLLRVRGLLVVCVWWSCVSSTQLGPENCTVTVAILSNTVTVYVPSGTACIECIIDGVIATDATFLIGNSPASEGSVVNGTLVVSDTESVFSKPTNVRCSSDGEITHTAFVEHTIFRAPPITGDATVNE</sequence>
<comment type="caution">
    <text evidence="2">The sequence shown here is derived from an EMBL/GenBank/DDBJ whole genome shotgun (WGS) entry which is preliminary data.</text>
</comment>
<organism evidence="2 3">
    <name type="scientific">Geodia barretti</name>
    <name type="common">Barrett's horny sponge</name>
    <dbReference type="NCBI Taxonomy" id="519541"/>
    <lineage>
        <taxon>Eukaryota</taxon>
        <taxon>Metazoa</taxon>
        <taxon>Porifera</taxon>
        <taxon>Demospongiae</taxon>
        <taxon>Heteroscleromorpha</taxon>
        <taxon>Tetractinellida</taxon>
        <taxon>Astrophorina</taxon>
        <taxon>Geodiidae</taxon>
        <taxon>Geodia</taxon>
    </lineage>
</organism>
<evidence type="ECO:0000313" key="3">
    <source>
        <dbReference type="Proteomes" id="UP001174909"/>
    </source>
</evidence>
<dbReference type="Proteomes" id="UP001174909">
    <property type="component" value="Unassembled WGS sequence"/>
</dbReference>
<evidence type="ECO:0000313" key="2">
    <source>
        <dbReference type="EMBL" id="CAI7994635.1"/>
    </source>
</evidence>
<dbReference type="EMBL" id="CASHTH010000222">
    <property type="protein sequence ID" value="CAI7994635.1"/>
    <property type="molecule type" value="Genomic_DNA"/>
</dbReference>
<feature type="chain" id="PRO_5041465578" evidence="1">
    <location>
        <begin position="22"/>
        <end position="129"/>
    </location>
</feature>
<accession>A0AA35QWD2</accession>
<feature type="signal peptide" evidence="1">
    <location>
        <begin position="1"/>
        <end position="21"/>
    </location>
</feature>
<proteinExistence type="predicted"/>
<protein>
    <submittedName>
        <fullName evidence="2">Uncharacterized protein</fullName>
    </submittedName>
</protein>
<evidence type="ECO:0000256" key="1">
    <source>
        <dbReference type="SAM" id="SignalP"/>
    </source>
</evidence>
<keyword evidence="1" id="KW-0732">Signal</keyword>
<dbReference type="AlphaFoldDB" id="A0AA35QWD2"/>
<gene>
    <name evidence="2" type="ORF">GBAR_LOCUS1522</name>
</gene>
<name>A0AA35QWD2_GEOBA</name>
<reference evidence="2" key="1">
    <citation type="submission" date="2023-03" db="EMBL/GenBank/DDBJ databases">
        <authorList>
            <person name="Steffen K."/>
            <person name="Cardenas P."/>
        </authorList>
    </citation>
    <scope>NUCLEOTIDE SEQUENCE</scope>
</reference>